<dbReference type="InterPro" id="IPR006135">
    <property type="entry name" value="T3SS_substrate_exporter"/>
</dbReference>
<name>A0ABV8UJX9_9PROT</name>
<organism evidence="2 3">
    <name type="scientific">Fodinicurvata halophila</name>
    <dbReference type="NCBI Taxonomy" id="1419723"/>
    <lineage>
        <taxon>Bacteria</taxon>
        <taxon>Pseudomonadati</taxon>
        <taxon>Pseudomonadota</taxon>
        <taxon>Alphaproteobacteria</taxon>
        <taxon>Rhodospirillales</taxon>
        <taxon>Rhodovibrionaceae</taxon>
        <taxon>Fodinicurvata</taxon>
    </lineage>
</organism>
<keyword evidence="3" id="KW-1185">Reference proteome</keyword>
<reference evidence="3" key="1">
    <citation type="journal article" date="2019" name="Int. J. Syst. Evol. Microbiol.">
        <title>The Global Catalogue of Microorganisms (GCM) 10K type strain sequencing project: providing services to taxonomists for standard genome sequencing and annotation.</title>
        <authorList>
            <consortium name="The Broad Institute Genomics Platform"/>
            <consortium name="The Broad Institute Genome Sequencing Center for Infectious Disease"/>
            <person name="Wu L."/>
            <person name="Ma J."/>
        </authorList>
    </citation>
    <scope>NUCLEOTIDE SEQUENCE [LARGE SCALE GENOMIC DNA]</scope>
    <source>
        <strain evidence="3">CECT 8472</strain>
    </source>
</reference>
<evidence type="ECO:0000313" key="2">
    <source>
        <dbReference type="EMBL" id="MFC4351161.1"/>
    </source>
</evidence>
<dbReference type="InterPro" id="IPR029025">
    <property type="entry name" value="T3SS_substrate_exporter_C"/>
</dbReference>
<evidence type="ECO:0000313" key="3">
    <source>
        <dbReference type="Proteomes" id="UP001595799"/>
    </source>
</evidence>
<dbReference type="Proteomes" id="UP001595799">
    <property type="component" value="Unassembled WGS sequence"/>
</dbReference>
<dbReference type="SUPFAM" id="SSF160544">
    <property type="entry name" value="EscU C-terminal domain-like"/>
    <property type="match status" value="1"/>
</dbReference>
<dbReference type="RefSeq" id="WP_382421500.1">
    <property type="nucleotide sequence ID" value="NZ_JBHSCW010000003.1"/>
</dbReference>
<proteinExistence type="inferred from homology"/>
<sequence length="113" mass="12316">MAEPPSKRNEKPVLSRNVEEKRPLAVALSGEDGESTRVVARGEGALAEQILSLAFSHGVKVRQDAALAEILSTLEPESEIPPIALAAVAEILNHLYQAERRYRSDSSTPTRQE</sequence>
<evidence type="ECO:0000256" key="1">
    <source>
        <dbReference type="ARBA" id="ARBA00010690"/>
    </source>
</evidence>
<accession>A0ABV8UJX9</accession>
<dbReference type="Gene3D" id="3.40.1690.10">
    <property type="entry name" value="secretion proteins EscU"/>
    <property type="match status" value="1"/>
</dbReference>
<protein>
    <submittedName>
        <fullName evidence="2">EscU/YscU/HrcU family type III secretion system export apparatus switch protein</fullName>
    </submittedName>
</protein>
<dbReference type="EMBL" id="JBHSCW010000003">
    <property type="protein sequence ID" value="MFC4351161.1"/>
    <property type="molecule type" value="Genomic_DNA"/>
</dbReference>
<dbReference type="Pfam" id="PF01312">
    <property type="entry name" value="Bac_export_2"/>
    <property type="match status" value="1"/>
</dbReference>
<comment type="caution">
    <text evidence="2">The sequence shown here is derived from an EMBL/GenBank/DDBJ whole genome shotgun (WGS) entry which is preliminary data.</text>
</comment>
<comment type="similarity">
    <text evidence="1">Belongs to the type III secretion exporter family.</text>
</comment>
<gene>
    <name evidence="2" type="ORF">ACFOW6_06340</name>
</gene>